<dbReference type="EMBL" id="BAAAMQ010000005">
    <property type="protein sequence ID" value="GAA2094277.1"/>
    <property type="molecule type" value="Genomic_DNA"/>
</dbReference>
<gene>
    <name evidence="3" type="ORF">GCM10009726_00970</name>
</gene>
<dbReference type="Proteomes" id="UP001501161">
    <property type="component" value="Unassembled WGS sequence"/>
</dbReference>
<name>A0ABN2WK74_9ACTN</name>
<comment type="caution">
    <text evidence="3">The sequence shown here is derived from an EMBL/GenBank/DDBJ whole genome shotgun (WGS) entry which is preliminary data.</text>
</comment>
<dbReference type="InterPro" id="IPR000424">
    <property type="entry name" value="Primosome_PriB/ssb"/>
</dbReference>
<keyword evidence="4" id="KW-1185">Reference proteome</keyword>
<evidence type="ECO:0000313" key="3">
    <source>
        <dbReference type="EMBL" id="GAA2094277.1"/>
    </source>
</evidence>
<evidence type="ECO:0008006" key="5">
    <source>
        <dbReference type="Google" id="ProtNLM"/>
    </source>
</evidence>
<evidence type="ECO:0000313" key="4">
    <source>
        <dbReference type="Proteomes" id="UP001501161"/>
    </source>
</evidence>
<dbReference type="PROSITE" id="PS50935">
    <property type="entry name" value="SSB"/>
    <property type="match status" value="1"/>
</dbReference>
<organism evidence="3 4">
    <name type="scientific">Nocardioides furvisabuli</name>
    <dbReference type="NCBI Taxonomy" id="375542"/>
    <lineage>
        <taxon>Bacteria</taxon>
        <taxon>Bacillati</taxon>
        <taxon>Actinomycetota</taxon>
        <taxon>Actinomycetes</taxon>
        <taxon>Propionibacteriales</taxon>
        <taxon>Nocardioidaceae</taxon>
        <taxon>Nocardioides</taxon>
    </lineage>
</organism>
<dbReference type="InterPro" id="IPR012340">
    <property type="entry name" value="NA-bd_OB-fold"/>
</dbReference>
<dbReference type="SUPFAM" id="SSF50249">
    <property type="entry name" value="Nucleic acid-binding proteins"/>
    <property type="match status" value="1"/>
</dbReference>
<dbReference type="RefSeq" id="WP_231249289.1">
    <property type="nucleotide sequence ID" value="NZ_BAAAMQ010000005.1"/>
</dbReference>
<reference evidence="3 4" key="1">
    <citation type="journal article" date="2019" name="Int. J. Syst. Evol. Microbiol.">
        <title>The Global Catalogue of Microorganisms (GCM) 10K type strain sequencing project: providing services to taxonomists for standard genome sequencing and annotation.</title>
        <authorList>
            <consortium name="The Broad Institute Genomics Platform"/>
            <consortium name="The Broad Institute Genome Sequencing Center for Infectious Disease"/>
            <person name="Wu L."/>
            <person name="Ma J."/>
        </authorList>
    </citation>
    <scope>NUCLEOTIDE SEQUENCE [LARGE SCALE GENOMIC DNA]</scope>
    <source>
        <strain evidence="3 4">JCM 13813</strain>
    </source>
</reference>
<evidence type="ECO:0000256" key="2">
    <source>
        <dbReference type="PROSITE-ProRule" id="PRU00252"/>
    </source>
</evidence>
<proteinExistence type="predicted"/>
<dbReference type="Pfam" id="PF00436">
    <property type="entry name" value="SSB"/>
    <property type="match status" value="1"/>
</dbReference>
<accession>A0ABN2WK74</accession>
<evidence type="ECO:0000256" key="1">
    <source>
        <dbReference type="ARBA" id="ARBA00023125"/>
    </source>
</evidence>
<sequence>MTIPTQMSLHGYIATAPELSFTDKGHARFYCRVGIEQHRKEIDGSFTRLDPVYADLVMFERTAELAYSRFKPGDRIIASGYIHEYEQERPGQPSEIREQFVARRIGHDSAWTRYVVDRTPAKQPEAPHNEMTVVNQATPAISL</sequence>
<protein>
    <recommendedName>
        <fullName evidence="5">Single-stranded DNA-binding protein</fullName>
    </recommendedName>
</protein>
<keyword evidence="1 2" id="KW-0238">DNA-binding</keyword>
<dbReference type="Gene3D" id="2.40.50.140">
    <property type="entry name" value="Nucleic acid-binding proteins"/>
    <property type="match status" value="1"/>
</dbReference>